<dbReference type="Proteomes" id="UP001140096">
    <property type="component" value="Unassembled WGS sequence"/>
</dbReference>
<gene>
    <name evidence="1" type="primary">TASP1_1</name>
    <name evidence="1" type="ORF">H4S07_000983</name>
</gene>
<evidence type="ECO:0000313" key="2">
    <source>
        <dbReference type="Proteomes" id="UP001140096"/>
    </source>
</evidence>
<organism evidence="1 2">
    <name type="scientific">Coemansia furcata</name>
    <dbReference type="NCBI Taxonomy" id="417177"/>
    <lineage>
        <taxon>Eukaryota</taxon>
        <taxon>Fungi</taxon>
        <taxon>Fungi incertae sedis</taxon>
        <taxon>Zoopagomycota</taxon>
        <taxon>Kickxellomycotina</taxon>
        <taxon>Kickxellomycetes</taxon>
        <taxon>Kickxellales</taxon>
        <taxon>Kickxellaceae</taxon>
        <taxon>Coemansia</taxon>
    </lineage>
</organism>
<keyword evidence="2" id="KW-1185">Reference proteome</keyword>
<protein>
    <submittedName>
        <fullName evidence="1">Taspase, threonine aspartase, 1</fullName>
    </submittedName>
</protein>
<dbReference type="EMBL" id="JANBUP010000116">
    <property type="protein sequence ID" value="KAJ2813021.1"/>
    <property type="molecule type" value="Genomic_DNA"/>
</dbReference>
<name>A0ACC1LPX6_9FUNG</name>
<sequence length="336" mass="35052">MSDPTPEGYYIAVHVGAGYHGKHKEREYKAVMKSACRAAAELLGSGGSATHAVECAIRVLEDSPATNAGVGSNLNRLGLVECDASIMSSQPDGFGAIGASTGLVPPMFLAGEGADSWARDNGVKVNACSRHKITEEALAKYSRYMDRISPGRAPDADLTGSNEDVDMQMDTVGAVCIDRRGEVSAGVSSGGIALKFPGRVGEAAMFGCGCWAEKTTGADPSSLLAAGCSVTGTGEQIMRTLLARDCAQRDGDIFGVLSECFENFNSTRSLAMFKQRSAGLILLRKVCGGGNGAELGIAHTTHSMGYGYMTEAMSQPVAKISRKSEASPTTISAMRL</sequence>
<reference evidence="1" key="1">
    <citation type="submission" date="2022-07" db="EMBL/GenBank/DDBJ databases">
        <title>Phylogenomic reconstructions and comparative analyses of Kickxellomycotina fungi.</title>
        <authorList>
            <person name="Reynolds N.K."/>
            <person name="Stajich J.E."/>
            <person name="Barry K."/>
            <person name="Grigoriev I.V."/>
            <person name="Crous P."/>
            <person name="Smith M.E."/>
        </authorList>
    </citation>
    <scope>NUCLEOTIDE SEQUENCE</scope>
    <source>
        <strain evidence="1">CBS 102833</strain>
    </source>
</reference>
<comment type="caution">
    <text evidence="1">The sequence shown here is derived from an EMBL/GenBank/DDBJ whole genome shotgun (WGS) entry which is preliminary data.</text>
</comment>
<proteinExistence type="predicted"/>
<evidence type="ECO:0000313" key="1">
    <source>
        <dbReference type="EMBL" id="KAJ2813021.1"/>
    </source>
</evidence>
<accession>A0ACC1LPX6</accession>